<protein>
    <submittedName>
        <fullName evidence="2">SDR family oxidoreductase</fullName>
        <ecNumber evidence="2">1.1.-.-</ecNumber>
    </submittedName>
</protein>
<dbReference type="Gene3D" id="3.40.50.720">
    <property type="entry name" value="NAD(P)-binding Rossmann-like Domain"/>
    <property type="match status" value="1"/>
</dbReference>
<sequence length="295" mass="31828">MLIHLKNKKDEQKIVLITGTNSGFGWLTAHSVAALGHKVYATMRDTHGRNADKARALAAVANVIVLDVTLTDDESVKQAVDTILSKEGAIDVLVNNAGYAMTGVAESFTTADVHTTFDINVYAPWRLIKQALPAMRKQADGLIINVTSGFGWVSFPFATIYAASKFALEGISEDLHYEVKRLGIDVTIVEPGAFPTEMQQKNNPASDQWVFEGYGAIADIPNKMIAALGGEMQAKNPNPQEVADAIIKLIGAQKGTRPLRTVVDPITGQYIEVANQAVAEQFTKGLTVFGMGELL</sequence>
<dbReference type="AlphaFoldDB" id="A0AAE3UDA7"/>
<dbReference type="SUPFAM" id="SSF51735">
    <property type="entry name" value="NAD(P)-binding Rossmann-fold domains"/>
    <property type="match status" value="1"/>
</dbReference>
<dbReference type="CDD" id="cd05374">
    <property type="entry name" value="17beta-HSD-like_SDR_c"/>
    <property type="match status" value="1"/>
</dbReference>
<dbReference type="EC" id="1.1.-.-" evidence="2"/>
<reference evidence="2" key="1">
    <citation type="submission" date="2023-05" db="EMBL/GenBank/DDBJ databases">
        <authorList>
            <person name="Zhang X."/>
        </authorList>
    </citation>
    <scope>NUCLEOTIDE SEQUENCE</scope>
    <source>
        <strain evidence="2">BD1B2-1</strain>
    </source>
</reference>
<evidence type="ECO:0000256" key="1">
    <source>
        <dbReference type="RuleBase" id="RU000363"/>
    </source>
</evidence>
<keyword evidence="3" id="KW-1185">Reference proteome</keyword>
<dbReference type="PANTHER" id="PTHR43976:SF9">
    <property type="entry name" value="OXIDOREDUCTASE"/>
    <property type="match status" value="1"/>
</dbReference>
<organism evidence="2 3">
    <name type="scientific">Xanthocytophaga agilis</name>
    <dbReference type="NCBI Taxonomy" id="3048010"/>
    <lineage>
        <taxon>Bacteria</taxon>
        <taxon>Pseudomonadati</taxon>
        <taxon>Bacteroidota</taxon>
        <taxon>Cytophagia</taxon>
        <taxon>Cytophagales</taxon>
        <taxon>Rhodocytophagaceae</taxon>
        <taxon>Xanthocytophaga</taxon>
    </lineage>
</organism>
<dbReference type="InterPro" id="IPR036291">
    <property type="entry name" value="NAD(P)-bd_dom_sf"/>
</dbReference>
<dbReference type="InterPro" id="IPR002347">
    <property type="entry name" value="SDR_fam"/>
</dbReference>
<evidence type="ECO:0000313" key="3">
    <source>
        <dbReference type="Proteomes" id="UP001232063"/>
    </source>
</evidence>
<dbReference type="Proteomes" id="UP001232063">
    <property type="component" value="Unassembled WGS sequence"/>
</dbReference>
<dbReference type="PROSITE" id="PS00061">
    <property type="entry name" value="ADH_SHORT"/>
    <property type="match status" value="1"/>
</dbReference>
<gene>
    <name evidence="2" type="ORF">QNI22_13260</name>
</gene>
<dbReference type="PANTHER" id="PTHR43976">
    <property type="entry name" value="SHORT CHAIN DEHYDROGENASE"/>
    <property type="match status" value="1"/>
</dbReference>
<dbReference type="PRINTS" id="PR00081">
    <property type="entry name" value="GDHRDH"/>
</dbReference>
<name>A0AAE3UDA7_9BACT</name>
<dbReference type="Pfam" id="PF00106">
    <property type="entry name" value="adh_short"/>
    <property type="match status" value="1"/>
</dbReference>
<keyword evidence="2" id="KW-0560">Oxidoreductase</keyword>
<dbReference type="GO" id="GO:0016491">
    <property type="term" value="F:oxidoreductase activity"/>
    <property type="evidence" value="ECO:0007669"/>
    <property type="project" value="UniProtKB-KW"/>
</dbReference>
<dbReference type="InterPro" id="IPR051911">
    <property type="entry name" value="SDR_oxidoreductase"/>
</dbReference>
<dbReference type="PRINTS" id="PR00080">
    <property type="entry name" value="SDRFAMILY"/>
</dbReference>
<dbReference type="RefSeq" id="WP_314511166.1">
    <property type="nucleotide sequence ID" value="NZ_JASJOU010000004.1"/>
</dbReference>
<comment type="caution">
    <text evidence="2">The sequence shown here is derived from an EMBL/GenBank/DDBJ whole genome shotgun (WGS) entry which is preliminary data.</text>
</comment>
<dbReference type="InterPro" id="IPR020904">
    <property type="entry name" value="Sc_DH/Rdtase_CS"/>
</dbReference>
<comment type="similarity">
    <text evidence="1">Belongs to the short-chain dehydrogenases/reductases (SDR) family.</text>
</comment>
<proteinExistence type="inferred from homology"/>
<evidence type="ECO:0000313" key="2">
    <source>
        <dbReference type="EMBL" id="MDJ1501628.1"/>
    </source>
</evidence>
<accession>A0AAE3UDA7</accession>
<dbReference type="EMBL" id="JASJOU010000004">
    <property type="protein sequence ID" value="MDJ1501628.1"/>
    <property type="molecule type" value="Genomic_DNA"/>
</dbReference>